<dbReference type="SMART" id="SM00471">
    <property type="entry name" value="HDc"/>
    <property type="match status" value="1"/>
</dbReference>
<protein>
    <submittedName>
        <fullName evidence="2">HD domain-containing protein</fullName>
    </submittedName>
</protein>
<comment type="caution">
    <text evidence="2">The sequence shown here is derived from an EMBL/GenBank/DDBJ whole genome shotgun (WGS) entry which is preliminary data.</text>
</comment>
<dbReference type="PANTHER" id="PTHR46246">
    <property type="entry name" value="GUANOSINE-3',5'-BIS(DIPHOSPHATE) 3'-PYROPHOSPHOHYDROLASE MESH1"/>
    <property type="match status" value="1"/>
</dbReference>
<accession>A0ABW1KE87</accession>
<gene>
    <name evidence="2" type="ORF">ACFP2T_27285</name>
</gene>
<dbReference type="Pfam" id="PF13328">
    <property type="entry name" value="HD_4"/>
    <property type="match status" value="1"/>
</dbReference>
<dbReference type="RefSeq" id="WP_377426364.1">
    <property type="nucleotide sequence ID" value="NZ_JBHSPR010000021.1"/>
</dbReference>
<organism evidence="2 3">
    <name type="scientific">Plantactinospora solaniradicis</name>
    <dbReference type="NCBI Taxonomy" id="1723736"/>
    <lineage>
        <taxon>Bacteria</taxon>
        <taxon>Bacillati</taxon>
        <taxon>Actinomycetota</taxon>
        <taxon>Actinomycetes</taxon>
        <taxon>Micromonosporales</taxon>
        <taxon>Micromonosporaceae</taxon>
        <taxon>Plantactinospora</taxon>
    </lineage>
</organism>
<sequence length="207" mass="22957">MGVHTLQTFGPVQAWASLRTELSNRLAGDTLAALDNAVAFAAERHGDQTRPAGEPYLEHLLETVAVLTTGAAMTDTDLLVAAVLHDVVEDTDTELDEVRERFGTRVAALVAWVTKPNPEPGHDPATARARYLARLSKAPDDAIYLKLADRLSNVQRLDTHPRPAKRASYYRETVTTILPLADRHPWFAAWYANWRQTFAHLNDAARP</sequence>
<dbReference type="EMBL" id="JBHSPR010000021">
    <property type="protein sequence ID" value="MFC6019890.1"/>
    <property type="molecule type" value="Genomic_DNA"/>
</dbReference>
<dbReference type="Gene3D" id="1.10.3210.10">
    <property type="entry name" value="Hypothetical protein af1432"/>
    <property type="match status" value="1"/>
</dbReference>
<dbReference type="InterPro" id="IPR003607">
    <property type="entry name" value="HD/PDEase_dom"/>
</dbReference>
<dbReference type="Proteomes" id="UP001596203">
    <property type="component" value="Unassembled WGS sequence"/>
</dbReference>
<proteinExistence type="predicted"/>
<dbReference type="InterPro" id="IPR052194">
    <property type="entry name" value="MESH1"/>
</dbReference>
<dbReference type="PANTHER" id="PTHR46246:SF1">
    <property type="entry name" value="GUANOSINE-3',5'-BIS(DIPHOSPHATE) 3'-PYROPHOSPHOHYDROLASE MESH1"/>
    <property type="match status" value="1"/>
</dbReference>
<keyword evidence="3" id="KW-1185">Reference proteome</keyword>
<dbReference type="SUPFAM" id="SSF109604">
    <property type="entry name" value="HD-domain/PDEase-like"/>
    <property type="match status" value="1"/>
</dbReference>
<feature type="domain" description="HD/PDEase" evidence="1">
    <location>
        <begin position="52"/>
        <end position="163"/>
    </location>
</feature>
<evidence type="ECO:0000313" key="3">
    <source>
        <dbReference type="Proteomes" id="UP001596203"/>
    </source>
</evidence>
<reference evidence="3" key="1">
    <citation type="journal article" date="2019" name="Int. J. Syst. Evol. Microbiol.">
        <title>The Global Catalogue of Microorganisms (GCM) 10K type strain sequencing project: providing services to taxonomists for standard genome sequencing and annotation.</title>
        <authorList>
            <consortium name="The Broad Institute Genomics Platform"/>
            <consortium name="The Broad Institute Genome Sequencing Center for Infectious Disease"/>
            <person name="Wu L."/>
            <person name="Ma J."/>
        </authorList>
    </citation>
    <scope>NUCLEOTIDE SEQUENCE [LARGE SCALE GENOMIC DNA]</scope>
    <source>
        <strain evidence="3">ZS-35-S2</strain>
    </source>
</reference>
<evidence type="ECO:0000313" key="2">
    <source>
        <dbReference type="EMBL" id="MFC6019890.1"/>
    </source>
</evidence>
<evidence type="ECO:0000259" key="1">
    <source>
        <dbReference type="SMART" id="SM00471"/>
    </source>
</evidence>
<name>A0ABW1KE87_9ACTN</name>